<evidence type="ECO:0000313" key="4">
    <source>
        <dbReference type="Proteomes" id="UP000065822"/>
    </source>
</evidence>
<dbReference type="AlphaFoldDB" id="A0AAX2GYJ5"/>
<keyword evidence="4" id="KW-1185">Reference proteome</keyword>
<proteinExistence type="predicted"/>
<sequence length="600" mass="67542">MELTAADINASLRRPIQSGLVYAAFMPASDCSSTWLVKGNTSLSIANMKETALKYRHHTEKLQKQFFNDKNLEKLCRDIHDFLFNNIQYKLDGEKQLLRSPACTWVSRNDGVDCKSYSIFASTILLNAGVKHYMRRIKQASKPDGFTHVYIIVPKNQRTLKKSTLTDYYVIDGTINSLQELPYIEADDVLVEPKKKRGLGAAQQTDYKGDDIDSYLDRGYNDALLSYEQAHKTGSIEGAIKLANENAKIDAASGAITAIATAINPVAGAVVGAVAAVVSLLFRSRRPDPCAGSFYIPDEINNNLKNRFNESFKKSMLRVQEHINKGTEAAAVNELNSMLKNIDLGIAHFTSEIQKESNPCSKAALIGYTDFVGKIAQIIENFLVGLKAVMGEYYNVTEVKKKGSTAERTWYFIIPNGRRPVEATYRVIIFESRDKKKGVYPYGTEQNFDDWLNENTMDLAKKYGDSVAKQYYAEMLPFKEKIAAIRKNVYVSVPVQLSMEDKLRAQEYSIYLKYDKEYQAELLAKTKSAKEAYTAANLTFWEELKKIRAQRLYDENRRVENIAKIAQSNADAKAGLEQKKTLNYLLFGAIGLAMLAVIKK</sequence>
<reference evidence="3 5" key="2">
    <citation type="submission" date="2017-06" db="EMBL/GenBank/DDBJ databases">
        <authorList>
            <consortium name="Pathogen Informatics"/>
        </authorList>
    </citation>
    <scope>NUCLEOTIDE SEQUENCE [LARGE SCALE GENOMIC DNA]</scope>
    <source>
        <strain evidence="3 5">NCTC12947</strain>
    </source>
</reference>
<organism evidence="3 5">
    <name type="scientific">Capnocytophaga haemolytica</name>
    <dbReference type="NCBI Taxonomy" id="45243"/>
    <lineage>
        <taxon>Bacteria</taxon>
        <taxon>Pseudomonadati</taxon>
        <taxon>Bacteroidota</taxon>
        <taxon>Flavobacteriia</taxon>
        <taxon>Flavobacteriales</taxon>
        <taxon>Flavobacteriaceae</taxon>
        <taxon>Capnocytophaga</taxon>
    </lineage>
</organism>
<evidence type="ECO:0000313" key="3">
    <source>
        <dbReference type="EMBL" id="SNV01798.1"/>
    </source>
</evidence>
<keyword evidence="1" id="KW-0472">Membrane</keyword>
<keyword evidence="1" id="KW-0812">Transmembrane</keyword>
<gene>
    <name evidence="2" type="ORF">AXF12_07790</name>
    <name evidence="3" type="ORF">SAMEA44541418_00135</name>
</gene>
<accession>A0AAX2GYJ5</accession>
<dbReference type="RefSeq" id="WP_066429990.1">
    <property type="nucleotide sequence ID" value="NZ_CP014227.1"/>
</dbReference>
<dbReference type="EMBL" id="CP014227">
    <property type="protein sequence ID" value="AMD85421.1"/>
    <property type="molecule type" value="Genomic_DNA"/>
</dbReference>
<dbReference type="EMBL" id="LT906449">
    <property type="protein sequence ID" value="SNV01798.1"/>
    <property type="molecule type" value="Genomic_DNA"/>
</dbReference>
<dbReference type="Proteomes" id="UP000065822">
    <property type="component" value="Chromosome"/>
</dbReference>
<dbReference type="KEGG" id="chg:AXF12_07790"/>
<keyword evidence="1" id="KW-1133">Transmembrane helix</keyword>
<protein>
    <submittedName>
        <fullName evidence="3">Uncharacterized protein</fullName>
    </submittedName>
</protein>
<evidence type="ECO:0000256" key="1">
    <source>
        <dbReference type="SAM" id="Phobius"/>
    </source>
</evidence>
<reference evidence="2 4" key="1">
    <citation type="submission" date="2016-02" db="EMBL/GenBank/DDBJ databases">
        <authorList>
            <person name="Holder M.E."/>
            <person name="Ajami N.J."/>
            <person name="Petrosino J.F."/>
        </authorList>
    </citation>
    <scope>NUCLEOTIDE SEQUENCE [LARGE SCALE GENOMIC DNA]</scope>
    <source>
        <strain evidence="2 4">CCUG 32990</strain>
    </source>
</reference>
<feature type="transmembrane region" description="Helical" evidence="1">
    <location>
        <begin position="581"/>
        <end position="598"/>
    </location>
</feature>
<evidence type="ECO:0000313" key="2">
    <source>
        <dbReference type="EMBL" id="AMD85421.1"/>
    </source>
</evidence>
<dbReference type="Proteomes" id="UP000215539">
    <property type="component" value="Chromosome 1"/>
</dbReference>
<name>A0AAX2GYJ5_9FLAO</name>
<evidence type="ECO:0000313" key="5">
    <source>
        <dbReference type="Proteomes" id="UP000215539"/>
    </source>
</evidence>